<evidence type="ECO:0000259" key="2">
    <source>
        <dbReference type="PROSITE" id="PS50093"/>
    </source>
</evidence>
<evidence type="ECO:0000256" key="1">
    <source>
        <dbReference type="SAM" id="SignalP"/>
    </source>
</evidence>
<proteinExistence type="predicted"/>
<dbReference type="Proteomes" id="UP000634308">
    <property type="component" value="Unassembled WGS sequence"/>
</dbReference>
<dbReference type="PROSITE" id="PS50093">
    <property type="entry name" value="PKD"/>
    <property type="match status" value="1"/>
</dbReference>
<feature type="chain" id="PRO_5045983481" description="PKD domain-containing protein" evidence="1">
    <location>
        <begin position="22"/>
        <end position="309"/>
    </location>
</feature>
<dbReference type="SUPFAM" id="SSF49299">
    <property type="entry name" value="PKD domain"/>
    <property type="match status" value="1"/>
</dbReference>
<feature type="domain" description="PKD" evidence="2">
    <location>
        <begin position="102"/>
        <end position="139"/>
    </location>
</feature>
<protein>
    <recommendedName>
        <fullName evidence="2">PKD domain-containing protein</fullName>
    </recommendedName>
</protein>
<comment type="caution">
    <text evidence="3">The sequence shown here is derived from an EMBL/GenBank/DDBJ whole genome shotgun (WGS) entry which is preliminary data.</text>
</comment>
<evidence type="ECO:0000313" key="4">
    <source>
        <dbReference type="Proteomes" id="UP000634308"/>
    </source>
</evidence>
<dbReference type="PROSITE" id="PS51257">
    <property type="entry name" value="PROKAR_LIPOPROTEIN"/>
    <property type="match status" value="1"/>
</dbReference>
<feature type="signal peptide" evidence="1">
    <location>
        <begin position="1"/>
        <end position="21"/>
    </location>
</feature>
<dbReference type="CDD" id="cd00146">
    <property type="entry name" value="PKD"/>
    <property type="match status" value="1"/>
</dbReference>
<dbReference type="EMBL" id="BMQM01000047">
    <property type="protein sequence ID" value="GGR74112.1"/>
    <property type="molecule type" value="Genomic_DNA"/>
</dbReference>
<name>A0ABQ2RWX9_9DEIO</name>
<dbReference type="InterPro" id="IPR013783">
    <property type="entry name" value="Ig-like_fold"/>
</dbReference>
<organism evidence="3 4">
    <name type="scientific">Deinococcus seoulensis</name>
    <dbReference type="NCBI Taxonomy" id="1837379"/>
    <lineage>
        <taxon>Bacteria</taxon>
        <taxon>Thermotogati</taxon>
        <taxon>Deinococcota</taxon>
        <taxon>Deinococci</taxon>
        <taxon>Deinococcales</taxon>
        <taxon>Deinococcaceae</taxon>
        <taxon>Deinococcus</taxon>
    </lineage>
</organism>
<dbReference type="InterPro" id="IPR000601">
    <property type="entry name" value="PKD_dom"/>
</dbReference>
<keyword evidence="1" id="KW-0732">Signal</keyword>
<dbReference type="InterPro" id="IPR035986">
    <property type="entry name" value="PKD_dom_sf"/>
</dbReference>
<gene>
    <name evidence="3" type="ORF">GCM10008959_39190</name>
</gene>
<evidence type="ECO:0000313" key="3">
    <source>
        <dbReference type="EMBL" id="GGR74112.1"/>
    </source>
</evidence>
<dbReference type="Gene3D" id="2.60.40.10">
    <property type="entry name" value="Immunoglobulins"/>
    <property type="match status" value="1"/>
</dbReference>
<reference evidence="4" key="1">
    <citation type="journal article" date="2019" name="Int. J. Syst. Evol. Microbiol.">
        <title>The Global Catalogue of Microorganisms (GCM) 10K type strain sequencing project: providing services to taxonomists for standard genome sequencing and annotation.</title>
        <authorList>
            <consortium name="The Broad Institute Genomics Platform"/>
            <consortium name="The Broad Institute Genome Sequencing Center for Infectious Disease"/>
            <person name="Wu L."/>
            <person name="Ma J."/>
        </authorList>
    </citation>
    <scope>NUCLEOTIDE SEQUENCE [LARGE SCALE GENOMIC DNA]</scope>
    <source>
        <strain evidence="4">JCM 31404</strain>
    </source>
</reference>
<keyword evidence="4" id="KW-1185">Reference proteome</keyword>
<accession>A0ABQ2RWX9</accession>
<sequence length="309" mass="33222">MKKIASLLLLPLLLAACGTQSAPQQTAHSFANGMQTESGNEYVAAFEAKVQNDLEALGLAGSLTPQVVVAGKSYLNVLKVNDSTARAYIKTTYPSSTSCTVDWGDGSITTAQTPTPTNVSTERQNHVYASSGTYTIKLTCGTDIKISSFKAIAANAELNLFDSLDPQDVPYFVDEGYTAAPMAHLFPLIEKGFKFESESPFILTGGVIPVGHKGMLIDSYGRISADNGSTFDIKSITAGGFFPILGADSVTLSAYDANNMLIASEQFVNDGYRGYPMEIRQLNWSRVKYLEITDGPFLNIDDMSATINQ</sequence>
<dbReference type="RefSeq" id="WP_189066680.1">
    <property type="nucleotide sequence ID" value="NZ_BMQM01000047.1"/>
</dbReference>